<dbReference type="RefSeq" id="WP_161819670.1">
    <property type="nucleotide sequence ID" value="NZ_JAACJS010000015.1"/>
</dbReference>
<organism evidence="1 2">
    <name type="scientific">Sediminibacterium roseum</name>
    <dbReference type="NCBI Taxonomy" id="1978412"/>
    <lineage>
        <taxon>Bacteria</taxon>
        <taxon>Pseudomonadati</taxon>
        <taxon>Bacteroidota</taxon>
        <taxon>Chitinophagia</taxon>
        <taxon>Chitinophagales</taxon>
        <taxon>Chitinophagaceae</taxon>
        <taxon>Sediminibacterium</taxon>
    </lineage>
</organism>
<protein>
    <recommendedName>
        <fullName evidence="3">TnsA endonuclease N terminal</fullName>
    </recommendedName>
</protein>
<evidence type="ECO:0008006" key="3">
    <source>
        <dbReference type="Google" id="ProtNLM"/>
    </source>
</evidence>
<dbReference type="Proteomes" id="UP000753802">
    <property type="component" value="Unassembled WGS sequence"/>
</dbReference>
<name>A0ABW9ZW75_9BACT</name>
<gene>
    <name evidence="1" type="ORF">GWC95_15765</name>
</gene>
<proteinExistence type="predicted"/>
<evidence type="ECO:0000313" key="1">
    <source>
        <dbReference type="EMBL" id="NCI51386.1"/>
    </source>
</evidence>
<keyword evidence="2" id="KW-1185">Reference proteome</keyword>
<reference evidence="1 2" key="1">
    <citation type="submission" date="2020-01" db="EMBL/GenBank/DDBJ databases">
        <title>Genome analysis.</title>
        <authorList>
            <person name="Wu S."/>
            <person name="Wang G."/>
        </authorList>
    </citation>
    <scope>NUCLEOTIDE SEQUENCE [LARGE SCALE GENOMIC DNA]</scope>
    <source>
        <strain evidence="1 2">SYL130</strain>
    </source>
</reference>
<sequence length="181" mass="21557">MAIYTYDIPSRAVHYDNCLLDSMLELRYLMFIEETHAFLREDIGIYYETESFSETHIISEGLRKYTPDFLVRNWVTGKAELIELKPKSYDDYYALAKRREVAEGFIKYFGYDWEYKVVFSNDFELTDRQKKKFASIVNENKECKLPQYNFQKPPTHNPLFLGYNDYTQFVKNGNLPKALRG</sequence>
<dbReference type="EMBL" id="JAACJS010000015">
    <property type="protein sequence ID" value="NCI51386.1"/>
    <property type="molecule type" value="Genomic_DNA"/>
</dbReference>
<accession>A0ABW9ZW75</accession>
<evidence type="ECO:0000313" key="2">
    <source>
        <dbReference type="Proteomes" id="UP000753802"/>
    </source>
</evidence>
<comment type="caution">
    <text evidence="1">The sequence shown here is derived from an EMBL/GenBank/DDBJ whole genome shotgun (WGS) entry which is preliminary data.</text>
</comment>